<feature type="domain" description="Ubiquinol-cytochrome c chaperone" evidence="2">
    <location>
        <begin position="306"/>
        <end position="333"/>
    </location>
</feature>
<feature type="region of interest" description="Disordered" evidence="1">
    <location>
        <begin position="126"/>
        <end position="147"/>
    </location>
</feature>
<evidence type="ECO:0000313" key="3">
    <source>
        <dbReference type="EMBL" id="PFH35486.1"/>
    </source>
</evidence>
<keyword evidence="4" id="KW-1185">Reference proteome</keyword>
<dbReference type="InterPro" id="IPR021150">
    <property type="entry name" value="Ubiq_cyt_c_chap"/>
</dbReference>
<feature type="region of interest" description="Disordered" evidence="1">
    <location>
        <begin position="349"/>
        <end position="377"/>
    </location>
</feature>
<dbReference type="KEGG" id="bbes:BESB_063730"/>
<dbReference type="OrthoDB" id="10253878at2759"/>
<feature type="domain" description="Ubiquinol-cytochrome c chaperone" evidence="2">
    <location>
        <begin position="488"/>
        <end position="599"/>
    </location>
</feature>
<dbReference type="AlphaFoldDB" id="A0A2A9MHR1"/>
<reference evidence="3 4" key="1">
    <citation type="submission" date="2017-09" db="EMBL/GenBank/DDBJ databases">
        <title>Genome sequencing of Besnoitia besnoiti strain Bb-Ger1.</title>
        <authorList>
            <person name="Schares G."/>
            <person name="Venepally P."/>
            <person name="Lorenzi H.A."/>
        </authorList>
    </citation>
    <scope>NUCLEOTIDE SEQUENCE [LARGE SCALE GENOMIC DNA]</scope>
    <source>
        <strain evidence="3 4">Bb-Ger1</strain>
    </source>
</reference>
<dbReference type="GeneID" id="40311301"/>
<dbReference type="EMBL" id="NWUJ01000005">
    <property type="protein sequence ID" value="PFH35486.1"/>
    <property type="molecule type" value="Genomic_DNA"/>
</dbReference>
<dbReference type="Proteomes" id="UP000224006">
    <property type="component" value="Chromosome V"/>
</dbReference>
<evidence type="ECO:0000259" key="2">
    <source>
        <dbReference type="Pfam" id="PF03981"/>
    </source>
</evidence>
<gene>
    <name evidence="3" type="ORF">BESB_063730</name>
</gene>
<comment type="caution">
    <text evidence="3">The sequence shown here is derived from an EMBL/GenBank/DDBJ whole genome shotgun (WGS) entry which is preliminary data.</text>
</comment>
<feature type="region of interest" description="Disordered" evidence="1">
    <location>
        <begin position="403"/>
        <end position="464"/>
    </location>
</feature>
<name>A0A2A9MHR1_BESBE</name>
<proteinExistence type="predicted"/>
<dbReference type="RefSeq" id="XP_029219495.1">
    <property type="nucleotide sequence ID" value="XM_029364787.1"/>
</dbReference>
<evidence type="ECO:0000256" key="1">
    <source>
        <dbReference type="SAM" id="MobiDB-lite"/>
    </source>
</evidence>
<protein>
    <recommendedName>
        <fullName evidence="2">Ubiquinol-cytochrome c chaperone domain-containing protein</fullName>
    </recommendedName>
</protein>
<organism evidence="3 4">
    <name type="scientific">Besnoitia besnoiti</name>
    <name type="common">Apicomplexan protozoan</name>
    <dbReference type="NCBI Taxonomy" id="94643"/>
    <lineage>
        <taxon>Eukaryota</taxon>
        <taxon>Sar</taxon>
        <taxon>Alveolata</taxon>
        <taxon>Apicomplexa</taxon>
        <taxon>Conoidasida</taxon>
        <taxon>Coccidia</taxon>
        <taxon>Eucoccidiorida</taxon>
        <taxon>Eimeriorina</taxon>
        <taxon>Sarcocystidae</taxon>
        <taxon>Besnoitia</taxon>
    </lineage>
</organism>
<dbReference type="Pfam" id="PF03981">
    <property type="entry name" value="Ubiq_cyt_C_chap"/>
    <property type="match status" value="2"/>
</dbReference>
<accession>A0A2A9MHR1</accession>
<evidence type="ECO:0000313" key="4">
    <source>
        <dbReference type="Proteomes" id="UP000224006"/>
    </source>
</evidence>
<sequence>MAAPPTQLAHLPVTSACALLRSSAACSFARCCAASTREARGCASAALSETAAPRRRAEASCCPASSAGSRGLGSRASGAGGLRALPSQRPPALTLAAVLHSSPGGAGRQLGSKGPALAAGGWQRRFSSRAPAPAAEGVESPTAGKDKGLRVADEEAQKELDKQAVAAALVATGADPFVAMSAADEVTAAGGLGEAINERLIALYDKGDEGAAKRNKTYHPFVRPVEGVERRLFALESERLLSDSLLTAISPARSAKYCVPLPNEHRAAVPLFFYNHFGKHRQYSSTAWKFVHLILERTEADHLHAAFNIPGGFNGRFYFFMLHLWILHKRLVLGVNHCMQAEKQRKQFLAHRRRLRESSPGASGRGPRAALEASHSPGEADVPHLVLVSSSVLATHSLTARSERSWSQTAVAQGWQAEGSSAGGSEESAQTRAATEHAPQPGDSEQGRRESQPSQPSDSVCAWDPRREEEEYLTRGHPFLVDEEKVVEGEMVDAELFKLTWDVIKDWLLQKHVPEARFEFELRNCQEYAFGFFAGLDEALTDDEIYASRIKEVLWGNLYSGRISFSNPHLNLLTKYLIRQLTHVMRIHKAYFYKASFTWADFPMSADFPAPRIVPPLAQRVQYGGYTPSVAGAPPSPKAIGGRPMPKQLADGCSGSTLSRLLNRLKSKVLSGAPAAKRAESS</sequence>
<dbReference type="VEuPathDB" id="ToxoDB:BESB_063730"/>
<feature type="compositionally biased region" description="Low complexity" evidence="1">
    <location>
        <begin position="412"/>
        <end position="430"/>
    </location>
</feature>